<evidence type="ECO:0000313" key="3">
    <source>
        <dbReference type="Proteomes" id="UP000019678"/>
    </source>
</evidence>
<dbReference type="Gene3D" id="3.30.420.10">
    <property type="entry name" value="Ribonuclease H-like superfamily/Ribonuclease H"/>
    <property type="match status" value="1"/>
</dbReference>
<name>A0A017T977_9BACT</name>
<dbReference type="PROSITE" id="PS50879">
    <property type="entry name" value="RNASE_H_1"/>
    <property type="match status" value="1"/>
</dbReference>
<dbReference type="InterPro" id="IPR012337">
    <property type="entry name" value="RNaseH-like_sf"/>
</dbReference>
<dbReference type="InterPro" id="IPR036397">
    <property type="entry name" value="RNaseH_sf"/>
</dbReference>
<dbReference type="GO" id="GO:0003676">
    <property type="term" value="F:nucleic acid binding"/>
    <property type="evidence" value="ECO:0007669"/>
    <property type="project" value="InterPro"/>
</dbReference>
<dbReference type="Proteomes" id="UP000019678">
    <property type="component" value="Unassembled WGS sequence"/>
</dbReference>
<sequence length="209" mass="23425">MPLLPPWSSVVRVETTERKTYDREAGERKRAVGFKPDRTIDSDETWMFTDGSGSGWHGLVVLRQGEDSRLVARDARIPMKNVGAEMNALLLALEAIRPGERVVVVADFLWNVYYLLGWYKVNHPTLQEQVAKAHALLDACRPASLRYVHIRGHAKDSSPLGHWNHIADRLCALHRPVDCTAPVSAFGTPEAPRPLAKVLLEVTDGEIFR</sequence>
<keyword evidence="3" id="KW-1185">Reference proteome</keyword>
<dbReference type="SUPFAM" id="SSF53098">
    <property type="entry name" value="Ribonuclease H-like"/>
    <property type="match status" value="1"/>
</dbReference>
<dbReference type="Pfam" id="PF00075">
    <property type="entry name" value="RNase_H"/>
    <property type="match status" value="1"/>
</dbReference>
<gene>
    <name evidence="2" type="ORF">CAP_3511</name>
</gene>
<dbReference type="GO" id="GO:0004523">
    <property type="term" value="F:RNA-DNA hybrid ribonuclease activity"/>
    <property type="evidence" value="ECO:0007669"/>
    <property type="project" value="InterPro"/>
</dbReference>
<dbReference type="STRING" id="1192034.CAP_3511"/>
<comment type="caution">
    <text evidence="2">The sequence shown here is derived from an EMBL/GenBank/DDBJ whole genome shotgun (WGS) entry which is preliminary data.</text>
</comment>
<evidence type="ECO:0000259" key="1">
    <source>
        <dbReference type="PROSITE" id="PS50879"/>
    </source>
</evidence>
<dbReference type="InterPro" id="IPR002156">
    <property type="entry name" value="RNaseH_domain"/>
</dbReference>
<evidence type="ECO:0000313" key="2">
    <source>
        <dbReference type="EMBL" id="EYF05146.1"/>
    </source>
</evidence>
<feature type="domain" description="RNase H type-1" evidence="1">
    <location>
        <begin position="41"/>
        <end position="176"/>
    </location>
</feature>
<protein>
    <recommendedName>
        <fullName evidence="1">RNase H type-1 domain-containing protein</fullName>
    </recommendedName>
</protein>
<dbReference type="OrthoDB" id="9824095at2"/>
<dbReference type="AlphaFoldDB" id="A0A017T977"/>
<dbReference type="RefSeq" id="WP_044242717.1">
    <property type="nucleotide sequence ID" value="NZ_ASRX01000026.1"/>
</dbReference>
<organism evidence="2 3">
    <name type="scientific">Chondromyces apiculatus DSM 436</name>
    <dbReference type="NCBI Taxonomy" id="1192034"/>
    <lineage>
        <taxon>Bacteria</taxon>
        <taxon>Pseudomonadati</taxon>
        <taxon>Myxococcota</taxon>
        <taxon>Polyangia</taxon>
        <taxon>Polyangiales</taxon>
        <taxon>Polyangiaceae</taxon>
        <taxon>Chondromyces</taxon>
    </lineage>
</organism>
<reference evidence="2 3" key="1">
    <citation type="submission" date="2013-05" db="EMBL/GenBank/DDBJ databases">
        <title>Genome assembly of Chondromyces apiculatus DSM 436.</title>
        <authorList>
            <person name="Sharma G."/>
            <person name="Khatri I."/>
            <person name="Kaur C."/>
            <person name="Mayilraj S."/>
            <person name="Subramanian S."/>
        </authorList>
    </citation>
    <scope>NUCLEOTIDE SEQUENCE [LARGE SCALE GENOMIC DNA]</scope>
    <source>
        <strain evidence="2 3">DSM 436</strain>
    </source>
</reference>
<accession>A0A017T977</accession>
<proteinExistence type="predicted"/>
<dbReference type="EMBL" id="ASRX01000026">
    <property type="protein sequence ID" value="EYF05146.1"/>
    <property type="molecule type" value="Genomic_DNA"/>
</dbReference>